<gene>
    <name evidence="4" type="primary">LOC116662136</name>
</gene>
<protein>
    <submittedName>
        <fullName evidence="4">Endogenous retrovirus group K member 9 Env polyprotein-like</fullName>
    </submittedName>
</protein>
<evidence type="ECO:0000313" key="4">
    <source>
        <dbReference type="RefSeq" id="XP_032331351.1"/>
    </source>
</evidence>
<reference evidence="4" key="1">
    <citation type="submission" date="2025-08" db="UniProtKB">
        <authorList>
            <consortium name="RefSeq"/>
        </authorList>
    </citation>
    <scope>IDENTIFICATION</scope>
    <source>
        <tissue evidence="4">Ear skin</tissue>
    </source>
</reference>
<dbReference type="AlphaFoldDB" id="A0A8B8SMA1"/>
<evidence type="ECO:0000313" key="3">
    <source>
        <dbReference type="Proteomes" id="UP000694856"/>
    </source>
</evidence>
<feature type="transmembrane region" description="Helical" evidence="2">
    <location>
        <begin position="125"/>
        <end position="145"/>
    </location>
</feature>
<feature type="region of interest" description="Disordered" evidence="1">
    <location>
        <begin position="41"/>
        <end position="62"/>
    </location>
</feature>
<dbReference type="Proteomes" id="UP000694856">
    <property type="component" value="Chromosome X"/>
</dbReference>
<accession>A0A8B8SMA1</accession>
<dbReference type="GeneID" id="116662136"/>
<keyword evidence="2" id="KW-0812">Transmembrane</keyword>
<keyword evidence="2" id="KW-0472">Membrane</keyword>
<evidence type="ECO:0000256" key="2">
    <source>
        <dbReference type="SAM" id="Phobius"/>
    </source>
</evidence>
<proteinExistence type="predicted"/>
<dbReference type="KEGG" id="cfr:116662136"/>
<organism evidence="3 4">
    <name type="scientific">Camelus ferus</name>
    <name type="common">Wild bactrian camel</name>
    <name type="synonym">Camelus bactrianus ferus</name>
    <dbReference type="NCBI Taxonomy" id="419612"/>
    <lineage>
        <taxon>Eukaryota</taxon>
        <taxon>Metazoa</taxon>
        <taxon>Chordata</taxon>
        <taxon>Craniata</taxon>
        <taxon>Vertebrata</taxon>
        <taxon>Euteleostomi</taxon>
        <taxon>Mammalia</taxon>
        <taxon>Eutheria</taxon>
        <taxon>Laurasiatheria</taxon>
        <taxon>Artiodactyla</taxon>
        <taxon>Tylopoda</taxon>
        <taxon>Camelidae</taxon>
        <taxon>Camelus</taxon>
    </lineage>
</organism>
<evidence type="ECO:0000256" key="1">
    <source>
        <dbReference type="SAM" id="MobiDB-lite"/>
    </source>
</evidence>
<name>A0A8B8SMA1_CAMFR</name>
<keyword evidence="2" id="KW-1133">Transmembrane helix</keyword>
<dbReference type="RefSeq" id="XP_032331351.1">
    <property type="nucleotide sequence ID" value="XM_032475460.1"/>
</dbReference>
<keyword evidence="3" id="KW-1185">Reference proteome</keyword>
<sequence>MASGGYLFIISNPLSSHPMDWSNQSHLTLDLQLTEEIKNLNQKGQQRSKPMKPTGSSPAKWKRQIDSATPWIAASTREAINISWGQIKKLDSQASKVLREAKVPHTPKYRFLAYQTVISHTSAQVLLFLLLFLSLPLMTGAHLYWARIIDPPVFRPVTWWDADPLLSTNDTQWTGGVWLAPQSHLLENSDWKMLNKTASFISSSPPHPICVSNVPSSFCLHGKTCTYLYCLPKTGTKHANLTFIFTAAFDINQTTSAAFTLPVAHCHMSKERSPHSQSVSWVPCRAPNPRGARLFNYRA</sequence>